<dbReference type="Proteomes" id="UP000252586">
    <property type="component" value="Unassembled WGS sequence"/>
</dbReference>
<dbReference type="InterPro" id="IPR001516">
    <property type="entry name" value="Proton_antipo_N"/>
</dbReference>
<keyword evidence="2 5" id="KW-0812">Transmembrane</keyword>
<reference evidence="9 10" key="1">
    <citation type="submission" date="2018-06" db="EMBL/GenBank/DDBJ databases">
        <title>Genomic Encyclopedia of Type Strains, Phase IV (KMG-IV): sequencing the most valuable type-strain genomes for metagenomic binning, comparative biology and taxonomic classification.</title>
        <authorList>
            <person name="Goeker M."/>
        </authorList>
    </citation>
    <scope>NUCLEOTIDE SEQUENCE [LARGE SCALE GENOMIC DNA]</scope>
    <source>
        <strain evidence="9 10">DSM 44599</strain>
    </source>
</reference>
<keyword evidence="4 6" id="KW-0472">Membrane</keyword>
<dbReference type="Pfam" id="PF00361">
    <property type="entry name" value="Proton_antipo_M"/>
    <property type="match status" value="1"/>
</dbReference>
<feature type="domain" description="NADH-Ubiquinone oxidoreductase (complex I) chain 5 N-terminal" evidence="8">
    <location>
        <begin position="65"/>
        <end position="106"/>
    </location>
</feature>
<dbReference type="STRING" id="1210090.GCA_001613185_03144"/>
<dbReference type="RefSeq" id="WP_007633981.1">
    <property type="nucleotide sequence ID" value="NZ_CP107943.1"/>
</dbReference>
<evidence type="ECO:0000256" key="1">
    <source>
        <dbReference type="ARBA" id="ARBA00004127"/>
    </source>
</evidence>
<dbReference type="GO" id="GO:0003954">
    <property type="term" value="F:NADH dehydrogenase activity"/>
    <property type="evidence" value="ECO:0007669"/>
    <property type="project" value="TreeGrafter"/>
</dbReference>
<feature type="transmembrane region" description="Helical" evidence="6">
    <location>
        <begin position="385"/>
        <end position="406"/>
    </location>
</feature>
<protein>
    <submittedName>
        <fullName evidence="9">NADH-quinone oxidoreductase subunit L/NAD(P)H-quinone oxidoreductase subunit 5</fullName>
    </submittedName>
</protein>
<name>A0A366D6W8_9NOCA</name>
<dbReference type="GO" id="GO:0012505">
    <property type="term" value="C:endomembrane system"/>
    <property type="evidence" value="ECO:0007669"/>
    <property type="project" value="UniProtKB-SubCell"/>
</dbReference>
<comment type="subcellular location">
    <subcellularLocation>
        <location evidence="1">Endomembrane system</location>
        <topology evidence="1">Multi-pass membrane protein</topology>
    </subcellularLocation>
    <subcellularLocation>
        <location evidence="5">Membrane</location>
        <topology evidence="5">Multi-pass membrane protein</topology>
    </subcellularLocation>
</comment>
<evidence type="ECO:0000256" key="5">
    <source>
        <dbReference type="RuleBase" id="RU000320"/>
    </source>
</evidence>
<sequence>MSVLLLVSVLLPALTGLLLLGRWRTGRCGVAVTAFAAVSAVVVAWAVAVRGPVDAVVTIGPDGPVVVGFYADRVSVLLLLLVLGVSAVVQGFARRYLRGDARADRFLALTGLLTTATAAMVTAATLIGLAVAWSVIGLGLWWLLRVYRADAWVPVAVARTARMVLVGDIALWTAVIVATVQWGNVDLRALELPATTSAAGPLIAGALVVAAVARSALIPMAGWLPATVAAPTPLSALLHAGIVNGGGVLMLRLHPMIDSYATAMGLAFLAGALTAVYGTALMLTRPDVKSALAYSTVGQMGFMVMTCALGAYSAALFHLIAHGMYKAALFLGSGSAVGDHLAERTAPPRPLGSAGARRAFGTLALVVPAGALAGAVWLWGSVFGLAHSGTVLLLAFAWVTGTHLVWGWSRRVSRPGPACVFIAVLVVVMVAYLGALSVFSAFTEPALRAAGPAVMSAWTLIPVFAVVAALTLVRVTTVPALASLHKTLYVACLSLGDLGPRARRTAFTGGSRRAVPARSFVPAVVGES</sequence>
<dbReference type="EMBL" id="QNRE01000015">
    <property type="protein sequence ID" value="RBO85204.1"/>
    <property type="molecule type" value="Genomic_DNA"/>
</dbReference>
<dbReference type="GO" id="GO:0008137">
    <property type="term" value="F:NADH dehydrogenase (ubiquinone) activity"/>
    <property type="evidence" value="ECO:0007669"/>
    <property type="project" value="InterPro"/>
</dbReference>
<dbReference type="InterPro" id="IPR001750">
    <property type="entry name" value="ND/Mrp_TM"/>
</dbReference>
<dbReference type="PANTHER" id="PTHR42829:SF1">
    <property type="entry name" value="INORGANIC CARBON TRANSPORTER SUBUNIT DABB-RELATED"/>
    <property type="match status" value="1"/>
</dbReference>
<feature type="transmembrane region" description="Helical" evidence="6">
    <location>
        <begin position="30"/>
        <end position="49"/>
    </location>
</feature>
<feature type="transmembrane region" description="Helical" evidence="6">
    <location>
        <begin position="260"/>
        <end position="280"/>
    </location>
</feature>
<feature type="transmembrane region" description="Helical" evidence="6">
    <location>
        <begin position="300"/>
        <end position="321"/>
    </location>
</feature>
<feature type="transmembrane region" description="Helical" evidence="6">
    <location>
        <begin position="454"/>
        <end position="473"/>
    </location>
</feature>
<evidence type="ECO:0000259" key="7">
    <source>
        <dbReference type="Pfam" id="PF00361"/>
    </source>
</evidence>
<gene>
    <name evidence="9" type="ORF">DFR74_11552</name>
</gene>
<feature type="transmembrane region" description="Helical" evidence="6">
    <location>
        <begin position="110"/>
        <end position="143"/>
    </location>
</feature>
<keyword evidence="10" id="KW-1185">Reference proteome</keyword>
<dbReference type="Pfam" id="PF00662">
    <property type="entry name" value="Proton_antipo_N"/>
    <property type="match status" value="1"/>
</dbReference>
<dbReference type="GO" id="GO:0016020">
    <property type="term" value="C:membrane"/>
    <property type="evidence" value="ECO:0007669"/>
    <property type="project" value="UniProtKB-SubCell"/>
</dbReference>
<feature type="transmembrane region" description="Helical" evidence="6">
    <location>
        <begin position="359"/>
        <end position="379"/>
    </location>
</feature>
<dbReference type="InterPro" id="IPR003945">
    <property type="entry name" value="NU5C-like"/>
</dbReference>
<feature type="transmembrane region" description="Helical" evidence="6">
    <location>
        <begin position="69"/>
        <end position="89"/>
    </location>
</feature>
<dbReference type="AlphaFoldDB" id="A0A366D6W8"/>
<evidence type="ECO:0000256" key="2">
    <source>
        <dbReference type="ARBA" id="ARBA00022692"/>
    </source>
</evidence>
<organism evidence="9 10">
    <name type="scientific">Nocardia puris</name>
    <dbReference type="NCBI Taxonomy" id="208602"/>
    <lineage>
        <taxon>Bacteria</taxon>
        <taxon>Bacillati</taxon>
        <taxon>Actinomycetota</taxon>
        <taxon>Actinomycetes</taxon>
        <taxon>Mycobacteriales</taxon>
        <taxon>Nocardiaceae</taxon>
        <taxon>Nocardia</taxon>
    </lineage>
</organism>
<feature type="transmembrane region" description="Helical" evidence="6">
    <location>
        <begin position="6"/>
        <end position="23"/>
    </location>
</feature>
<dbReference type="PANTHER" id="PTHR42829">
    <property type="entry name" value="NADH-UBIQUINONE OXIDOREDUCTASE CHAIN 5"/>
    <property type="match status" value="1"/>
</dbReference>
<keyword evidence="3 6" id="KW-1133">Transmembrane helix</keyword>
<evidence type="ECO:0000259" key="8">
    <source>
        <dbReference type="Pfam" id="PF00662"/>
    </source>
</evidence>
<feature type="transmembrane region" description="Helical" evidence="6">
    <location>
        <begin position="236"/>
        <end position="253"/>
    </location>
</feature>
<feature type="domain" description="NADH:quinone oxidoreductase/Mrp antiporter transmembrane" evidence="7">
    <location>
        <begin position="124"/>
        <end position="341"/>
    </location>
</feature>
<evidence type="ECO:0000256" key="4">
    <source>
        <dbReference type="ARBA" id="ARBA00023136"/>
    </source>
</evidence>
<dbReference type="GO" id="GO:0042773">
    <property type="term" value="P:ATP synthesis coupled electron transport"/>
    <property type="evidence" value="ECO:0007669"/>
    <property type="project" value="InterPro"/>
</dbReference>
<feature type="transmembrane region" description="Helical" evidence="6">
    <location>
        <begin position="163"/>
        <end position="182"/>
    </location>
</feature>
<dbReference type="GO" id="GO:0015990">
    <property type="term" value="P:electron transport coupled proton transport"/>
    <property type="evidence" value="ECO:0007669"/>
    <property type="project" value="TreeGrafter"/>
</dbReference>
<dbReference type="PRINTS" id="PR01434">
    <property type="entry name" value="NADHDHGNASE5"/>
</dbReference>
<evidence type="ECO:0000313" key="10">
    <source>
        <dbReference type="Proteomes" id="UP000252586"/>
    </source>
</evidence>
<proteinExistence type="predicted"/>
<feature type="transmembrane region" description="Helical" evidence="6">
    <location>
        <begin position="418"/>
        <end position="442"/>
    </location>
</feature>
<evidence type="ECO:0000313" key="9">
    <source>
        <dbReference type="EMBL" id="RBO85204.1"/>
    </source>
</evidence>
<comment type="caution">
    <text evidence="9">The sequence shown here is derived from an EMBL/GenBank/DDBJ whole genome shotgun (WGS) entry which is preliminary data.</text>
</comment>
<accession>A0A366D6W8</accession>
<evidence type="ECO:0000256" key="3">
    <source>
        <dbReference type="ARBA" id="ARBA00022989"/>
    </source>
</evidence>
<evidence type="ECO:0000256" key="6">
    <source>
        <dbReference type="SAM" id="Phobius"/>
    </source>
</evidence>